<dbReference type="Proteomes" id="UP001265746">
    <property type="component" value="Unassembled WGS sequence"/>
</dbReference>
<name>A0AAD9SCC2_PHOAM</name>
<evidence type="ECO:0000313" key="3">
    <source>
        <dbReference type="EMBL" id="KAK2604640.1"/>
    </source>
</evidence>
<reference evidence="3" key="1">
    <citation type="submission" date="2023-06" db="EMBL/GenBank/DDBJ databases">
        <authorList>
            <person name="Noh H."/>
        </authorList>
    </citation>
    <scope>NUCLEOTIDE SEQUENCE</scope>
    <source>
        <strain evidence="3">DUCC20226</strain>
    </source>
</reference>
<protein>
    <submittedName>
        <fullName evidence="3">Uncharacterized protein</fullName>
    </submittedName>
</protein>
<feature type="chain" id="PRO_5042181467" evidence="2">
    <location>
        <begin position="26"/>
        <end position="599"/>
    </location>
</feature>
<feature type="region of interest" description="Disordered" evidence="1">
    <location>
        <begin position="268"/>
        <end position="340"/>
    </location>
</feature>
<keyword evidence="4" id="KW-1185">Reference proteome</keyword>
<evidence type="ECO:0000313" key="4">
    <source>
        <dbReference type="Proteomes" id="UP001265746"/>
    </source>
</evidence>
<evidence type="ECO:0000256" key="2">
    <source>
        <dbReference type="SAM" id="SignalP"/>
    </source>
</evidence>
<sequence>MAVLLWQARLIAFAIYLIGICGAQAAFANSSSATITSMPPLPTGGDKVCEFAAGSVMIWDWHNAQTAATITHTIVPHITAYPNGSSVTNNETILATATLPTNISVSSTMVVEGFTMTYPEIWAQYSSFYSADCAVSTSTNVISEFTNTYTEIGSDPSWTSTVTNPERTERFTIQSGRGITLPATTDPARFFYRAEGWDYDGNNPATVTPPMLEYLAGLQTVVEQMSGQDVRTCIFATCAATAVGHKMVSATVLVESTEVASAIFYTAPAPSTSTPAAPIKTPEATLPTPPTPTEQASTAENSPSTEKQQPSPVPEEPVVSSPPQDSPGNTVISTSVGGTGAAETTFVRTTTIDGQAQEQTVISPAPIATPPPGEVTLIREVTSDGQVYTEPIVSVSAPPNVQASEATILTTITGPDGASSTLTFISISNGGAVPQPSEVTLVRTTTSNGAQVVQTIVSIATPNQGSGGSGDGVTGVAQQTNVPAQTTLTRTIVSNGQTYVQTVVSPIETGSSTGETTFVRTATSDGETYVQTVVSRLPSGGADGNEAGAGTKTSSTSGSTGSIYTGPAVVGGAAAQSGCIGKTLAIVAVAIAAGFTGNL</sequence>
<evidence type="ECO:0000256" key="1">
    <source>
        <dbReference type="SAM" id="MobiDB-lite"/>
    </source>
</evidence>
<feature type="compositionally biased region" description="Polar residues" evidence="1">
    <location>
        <begin position="353"/>
        <end position="362"/>
    </location>
</feature>
<proteinExistence type="predicted"/>
<accession>A0AAD9SCC2</accession>
<feature type="region of interest" description="Disordered" evidence="1">
    <location>
        <begin position="537"/>
        <end position="561"/>
    </location>
</feature>
<dbReference type="AlphaFoldDB" id="A0AAD9SCC2"/>
<feature type="compositionally biased region" description="Low complexity" evidence="1">
    <location>
        <begin position="548"/>
        <end position="561"/>
    </location>
</feature>
<keyword evidence="2" id="KW-0732">Signal</keyword>
<feature type="compositionally biased region" description="Polar residues" evidence="1">
    <location>
        <begin position="294"/>
        <end position="307"/>
    </location>
</feature>
<gene>
    <name evidence="3" type="ORF">N8I77_007553</name>
</gene>
<comment type="caution">
    <text evidence="3">The sequence shown here is derived from an EMBL/GenBank/DDBJ whole genome shotgun (WGS) entry which is preliminary data.</text>
</comment>
<dbReference type="EMBL" id="JAUJFL010000004">
    <property type="protein sequence ID" value="KAK2604640.1"/>
    <property type="molecule type" value="Genomic_DNA"/>
</dbReference>
<organism evidence="3 4">
    <name type="scientific">Phomopsis amygdali</name>
    <name type="common">Fusicoccum amygdali</name>
    <dbReference type="NCBI Taxonomy" id="1214568"/>
    <lineage>
        <taxon>Eukaryota</taxon>
        <taxon>Fungi</taxon>
        <taxon>Dikarya</taxon>
        <taxon>Ascomycota</taxon>
        <taxon>Pezizomycotina</taxon>
        <taxon>Sordariomycetes</taxon>
        <taxon>Sordariomycetidae</taxon>
        <taxon>Diaporthales</taxon>
        <taxon>Diaporthaceae</taxon>
        <taxon>Diaporthe</taxon>
    </lineage>
</organism>
<feature type="signal peptide" evidence="2">
    <location>
        <begin position="1"/>
        <end position="25"/>
    </location>
</feature>
<feature type="compositionally biased region" description="Low complexity" evidence="1">
    <location>
        <begin position="268"/>
        <end position="286"/>
    </location>
</feature>
<feature type="compositionally biased region" description="Polar residues" evidence="1">
    <location>
        <begin position="326"/>
        <end position="336"/>
    </location>
</feature>
<feature type="region of interest" description="Disordered" evidence="1">
    <location>
        <begin position="353"/>
        <end position="372"/>
    </location>
</feature>